<feature type="repeat" description="TPR" evidence="1">
    <location>
        <begin position="274"/>
        <end position="307"/>
    </location>
</feature>
<feature type="repeat" description="TPR" evidence="1">
    <location>
        <begin position="105"/>
        <end position="138"/>
    </location>
</feature>
<feature type="repeat" description="TPR" evidence="1">
    <location>
        <begin position="987"/>
        <end position="1020"/>
    </location>
</feature>
<organism evidence="3 4">
    <name type="scientific">Azospirillum ramasamyi</name>
    <dbReference type="NCBI Taxonomy" id="682998"/>
    <lineage>
        <taxon>Bacteria</taxon>
        <taxon>Pseudomonadati</taxon>
        <taxon>Pseudomonadota</taxon>
        <taxon>Alphaproteobacteria</taxon>
        <taxon>Rhodospirillales</taxon>
        <taxon>Azospirillaceae</taxon>
        <taxon>Azospirillum</taxon>
    </lineage>
</organism>
<dbReference type="EMBL" id="CP029830">
    <property type="protein sequence ID" value="AWU95377.1"/>
    <property type="molecule type" value="Genomic_DNA"/>
</dbReference>
<dbReference type="Pfam" id="PF13181">
    <property type="entry name" value="TPR_8"/>
    <property type="match status" value="1"/>
</dbReference>
<dbReference type="InterPro" id="IPR052943">
    <property type="entry name" value="TMTC_O-mannosyl-trnsfr"/>
</dbReference>
<evidence type="ECO:0000313" key="3">
    <source>
        <dbReference type="EMBL" id="AWU95377.1"/>
    </source>
</evidence>
<dbReference type="KEGG" id="azm:DM194_13640"/>
<feature type="region of interest" description="Disordered" evidence="2">
    <location>
        <begin position="799"/>
        <end position="851"/>
    </location>
</feature>
<dbReference type="InterPro" id="IPR011990">
    <property type="entry name" value="TPR-like_helical_dom_sf"/>
</dbReference>
<dbReference type="Pfam" id="PF13432">
    <property type="entry name" value="TPR_16"/>
    <property type="match status" value="4"/>
</dbReference>
<dbReference type="Gene3D" id="3.40.50.2000">
    <property type="entry name" value="Glycogen Phosphorylase B"/>
    <property type="match status" value="1"/>
</dbReference>
<dbReference type="PANTHER" id="PTHR44809">
    <property type="match status" value="1"/>
</dbReference>
<keyword evidence="4" id="KW-1185">Reference proteome</keyword>
<feature type="compositionally biased region" description="Low complexity" evidence="2">
    <location>
        <begin position="834"/>
        <end position="848"/>
    </location>
</feature>
<protein>
    <submittedName>
        <fullName evidence="3">N-acetylglucosaminyltransferase</fullName>
    </submittedName>
</protein>
<dbReference type="SUPFAM" id="SSF53756">
    <property type="entry name" value="UDP-Glycosyltransferase/glycogen phosphorylase"/>
    <property type="match status" value="2"/>
</dbReference>
<reference evidence="3 4" key="1">
    <citation type="submission" date="2018-06" db="EMBL/GenBank/DDBJ databases">
        <title>Complete genome sequencing of Azospirillum sp. M2T2B2.</title>
        <authorList>
            <person name="Heo J."/>
            <person name="Kim S.-J."/>
            <person name="Kwon S.-W."/>
            <person name="Anandham R."/>
        </authorList>
    </citation>
    <scope>NUCLEOTIDE SEQUENCE [LARGE SCALE GENOMIC DNA]</scope>
    <source>
        <strain evidence="3 4">M2T2B2</strain>
        <plasmid evidence="3 4">unnamed1</plasmid>
    </source>
</reference>
<dbReference type="RefSeq" id="WP_111068144.1">
    <property type="nucleotide sequence ID" value="NZ_CP029830.1"/>
</dbReference>
<dbReference type="Gene3D" id="1.25.40.10">
    <property type="entry name" value="Tetratricopeptide repeat domain"/>
    <property type="match status" value="4"/>
</dbReference>
<dbReference type="GO" id="GO:0016757">
    <property type="term" value="F:glycosyltransferase activity"/>
    <property type="evidence" value="ECO:0007669"/>
    <property type="project" value="UniProtKB-KW"/>
</dbReference>
<feature type="compositionally biased region" description="Gly residues" evidence="2">
    <location>
        <begin position="808"/>
        <end position="819"/>
    </location>
</feature>
<evidence type="ECO:0000313" key="4">
    <source>
        <dbReference type="Proteomes" id="UP000249605"/>
    </source>
</evidence>
<keyword evidence="3" id="KW-0808">Transferase</keyword>
<keyword evidence="1" id="KW-0802">TPR repeat</keyword>
<dbReference type="SMART" id="SM00028">
    <property type="entry name" value="TPR"/>
    <property type="match status" value="17"/>
</dbReference>
<name>A0A2U9S8R6_9PROT</name>
<geneLocation type="plasmid" evidence="3 4">
    <name>unnamed1</name>
</geneLocation>
<dbReference type="InterPro" id="IPR019734">
    <property type="entry name" value="TPR_rpt"/>
</dbReference>
<dbReference type="SUPFAM" id="SSF48452">
    <property type="entry name" value="TPR-like"/>
    <property type="match status" value="5"/>
</dbReference>
<dbReference type="PANTHER" id="PTHR44809:SF1">
    <property type="entry name" value="PROTEIN O-MANNOSYL-TRANSFERASE TMTC1"/>
    <property type="match status" value="1"/>
</dbReference>
<proteinExistence type="predicted"/>
<evidence type="ECO:0000256" key="1">
    <source>
        <dbReference type="PROSITE-ProRule" id="PRU00339"/>
    </source>
</evidence>
<keyword evidence="3" id="KW-0614">Plasmid</keyword>
<feature type="repeat" description="TPR" evidence="1">
    <location>
        <begin position="380"/>
        <end position="413"/>
    </location>
</feature>
<sequence length="1409" mass="149581">MTLAELLDAALPLHRAGRFAEALALYRRILIADPANADALHLSALIIHRAGLPAAALRRLRAALAAQPHFPVAWNSLGNILADIGRLDEALDAYARAIGQDDHYAEAYNNRGTVLRGLGRREEAVEDYVRALTYGPDNITARFGYGILQRELGRIGPAANAFYAVVQANPSHPDAWRHLAICLRGLGHPDAEDCLRRALVDAPADEELSVELGVMLNAQGRYRDACDVLAPAAEAHGGNALLHFTLGTALQGMGRLPEAVARLRHALGCEPMLQGACNNLGVALLDLGDGDAALPVLRRAMVLSPDDAMVVNNHGTALENRYDPDADPGPPARWYRRALRLRPDYGKALINLAGIRGALRQTDAAEDLYRRAVAAEPRNTEAYANMASIRLDRDDLAGAERLYRRALAINPGRPETLTGYGLALQMRGRIEEAEAAHRQALAIDARSADAAANLGMLIWQYRQDAAAAEPWMSLALSINPALGSAHLNRGLLRLAGGDLAGGWDDYRWRFRAKGYVSRRIAVPPWRGEAPTGRRLLVWREQGVGDEILFASCFPSLIARAGHVVIECDRRLVPLFARSFPTATVREQSVGASGQELIEPPDVDAHVAAGDLPGLLRGSLSAFEPQGAWLVPDPALVEHWRARLAALGPGLRVGIGWRSQLMTTDRKASYVMLEHWGPLFAIPGVVFVNLQYGDCDAELAAAEARFGVCIHRWDDLDLKDDFDGAAALTANLDLVISPAMSAGELAGALGVPVWRFGHRDWTQLGTGVRPWFPSMRLFQPNPGEGLEAVMGRIAKALRAGASPQDNAGPGEGGPSAGAGAGDDEPADRAPVPNAGSGPKSGPESGPSSHSDPDQLLELAVAAHRGGDAAGAAALYGRVLACRPRDPVALHLSGLLDHQSGASERGEPRIAAAVAAAPAYATAHISLGNVRLALGRAAEASSSFRAALALQPADAVALTNLGNALDGQGWSGAALRVQGWAVAADPELAEAHDNLGAMLARHGRWSEAEQAHVQALRRAPQLVAGWINLSVALRRLGRPGAAERAGCLALTLQPALADGLANRGRLLRELGQDAAAGLSCARALAVEPGHASAAFNGGVLHLAAGRLAQGWGGYDRRFDTRDLVTAARRPGVPAWGGEDPAGKRILVWREQGIGDELMFAQRLPELIARAGHVVVECDPRFVPLFTRSFPQATVRSIPASPDAPAADVDCHVAIGSLPRHLGGTLADFADVGPALRADPAAVKEWGRRLAALGDGLRVGIAWRSGQLDPDRMPSYTRIEDWRPVLTLPGLVPVTLQYGDCGAELAAASKAFGRAPHLFSDLDLRNDLDGTAALMSALDLVIAPATSTGELAAALGVPVWRLALPGDWTALGTAVRPWFPSMRLFRARPGQQVSDLLPAVASALSRLKEPTG</sequence>
<dbReference type="Pfam" id="PF13374">
    <property type="entry name" value="TPR_10"/>
    <property type="match status" value="1"/>
</dbReference>
<feature type="repeat" description="TPR" evidence="1">
    <location>
        <begin position="919"/>
        <end position="952"/>
    </location>
</feature>
<keyword evidence="3" id="KW-0328">Glycosyltransferase</keyword>
<accession>A0A2U9S8R6</accession>
<dbReference type="PROSITE" id="PS50005">
    <property type="entry name" value="TPR"/>
    <property type="match status" value="6"/>
</dbReference>
<gene>
    <name evidence="3" type="ORF">DM194_13640</name>
</gene>
<dbReference type="PROSITE" id="PS50293">
    <property type="entry name" value="TPR_REGION"/>
    <property type="match status" value="1"/>
</dbReference>
<evidence type="ECO:0000256" key="2">
    <source>
        <dbReference type="SAM" id="MobiDB-lite"/>
    </source>
</evidence>
<dbReference type="OrthoDB" id="4961906at2"/>
<feature type="repeat" description="TPR" evidence="1">
    <location>
        <begin position="71"/>
        <end position="104"/>
    </location>
</feature>
<dbReference type="Proteomes" id="UP000249605">
    <property type="component" value="Plasmid unnamed1"/>
</dbReference>